<dbReference type="GO" id="GO:0016491">
    <property type="term" value="F:oxidoreductase activity"/>
    <property type="evidence" value="ECO:0007669"/>
    <property type="project" value="InterPro"/>
</dbReference>
<feature type="domain" description="Enoyl reductase (ER)" evidence="2">
    <location>
        <begin position="1989"/>
        <end position="2317"/>
    </location>
</feature>
<feature type="compositionally biased region" description="Acidic residues" evidence="1">
    <location>
        <begin position="613"/>
        <end position="630"/>
    </location>
</feature>
<feature type="compositionally biased region" description="Polar residues" evidence="1">
    <location>
        <begin position="1488"/>
        <end position="1499"/>
    </location>
</feature>
<feature type="compositionally biased region" description="Polar residues" evidence="1">
    <location>
        <begin position="554"/>
        <end position="566"/>
    </location>
</feature>
<dbReference type="PANTHER" id="PTHR11695">
    <property type="entry name" value="ALCOHOL DEHYDROGENASE RELATED"/>
    <property type="match status" value="1"/>
</dbReference>
<feature type="region of interest" description="Disordered" evidence="1">
    <location>
        <begin position="929"/>
        <end position="951"/>
    </location>
</feature>
<evidence type="ECO:0000313" key="3">
    <source>
        <dbReference type="EMBL" id="CBQ70674.1"/>
    </source>
</evidence>
<proteinExistence type="predicted"/>
<dbReference type="InterPro" id="IPR013154">
    <property type="entry name" value="ADH-like_N"/>
</dbReference>
<dbReference type="eggNOG" id="KOG1198">
    <property type="taxonomic scope" value="Eukaryota"/>
</dbReference>
<feature type="compositionally biased region" description="Polar residues" evidence="1">
    <location>
        <begin position="1370"/>
        <end position="1403"/>
    </location>
</feature>
<dbReference type="SMART" id="SM00829">
    <property type="entry name" value="PKS_ER"/>
    <property type="match status" value="1"/>
</dbReference>
<keyword evidence="4" id="KW-1185">Reference proteome</keyword>
<feature type="compositionally biased region" description="Low complexity" evidence="1">
    <location>
        <begin position="1129"/>
        <end position="1141"/>
    </location>
</feature>
<feature type="compositionally biased region" description="Low complexity" evidence="1">
    <location>
        <begin position="814"/>
        <end position="836"/>
    </location>
</feature>
<name>E6ZTW7_SPORE</name>
<feature type="compositionally biased region" description="Polar residues" evidence="1">
    <location>
        <begin position="1641"/>
        <end position="1665"/>
    </location>
</feature>
<feature type="compositionally biased region" description="Polar residues" evidence="1">
    <location>
        <begin position="63"/>
        <end position="86"/>
    </location>
</feature>
<feature type="compositionally biased region" description="Low complexity" evidence="1">
    <location>
        <begin position="1195"/>
        <end position="1216"/>
    </location>
</feature>
<feature type="region of interest" description="Disordered" evidence="1">
    <location>
        <begin position="163"/>
        <end position="277"/>
    </location>
</feature>
<dbReference type="EMBL" id="FQ311441">
    <property type="protein sequence ID" value="CBQ70674.1"/>
    <property type="molecule type" value="Genomic_DNA"/>
</dbReference>
<feature type="region of interest" description="Disordered" evidence="1">
    <location>
        <begin position="1"/>
        <end position="122"/>
    </location>
</feature>
<feature type="compositionally biased region" description="Acidic residues" evidence="1">
    <location>
        <begin position="871"/>
        <end position="883"/>
    </location>
</feature>
<feature type="compositionally biased region" description="Polar residues" evidence="1">
    <location>
        <begin position="1351"/>
        <end position="1362"/>
    </location>
</feature>
<dbReference type="Proteomes" id="UP000008867">
    <property type="component" value="Chromosome 2"/>
</dbReference>
<feature type="region of interest" description="Disordered" evidence="1">
    <location>
        <begin position="599"/>
        <end position="733"/>
    </location>
</feature>
<feature type="compositionally biased region" description="Basic residues" evidence="1">
    <location>
        <begin position="1157"/>
        <end position="1174"/>
    </location>
</feature>
<feature type="region of interest" description="Disordered" evidence="1">
    <location>
        <begin position="859"/>
        <end position="883"/>
    </location>
</feature>
<feature type="region of interest" description="Disordered" evidence="1">
    <location>
        <begin position="999"/>
        <end position="1241"/>
    </location>
</feature>
<feature type="compositionally biased region" description="Polar residues" evidence="1">
    <location>
        <begin position="221"/>
        <end position="233"/>
    </location>
</feature>
<feature type="compositionally biased region" description="Low complexity" evidence="1">
    <location>
        <begin position="1882"/>
        <end position="1919"/>
    </location>
</feature>
<feature type="compositionally biased region" description="Polar residues" evidence="1">
    <location>
        <begin position="758"/>
        <end position="778"/>
    </location>
</feature>
<dbReference type="VEuPathDB" id="FungiDB:sr10341"/>
<dbReference type="Gene3D" id="3.90.180.10">
    <property type="entry name" value="Medium-chain alcohol dehydrogenases, catalytic domain"/>
    <property type="match status" value="1"/>
</dbReference>
<feature type="compositionally biased region" description="Basic and acidic residues" evidence="1">
    <location>
        <begin position="659"/>
        <end position="670"/>
    </location>
</feature>
<evidence type="ECO:0000256" key="1">
    <source>
        <dbReference type="SAM" id="MobiDB-lite"/>
    </source>
</evidence>
<dbReference type="HOGENOM" id="CLU_229901_0_0_1"/>
<dbReference type="Pfam" id="PF13602">
    <property type="entry name" value="ADH_zinc_N_2"/>
    <property type="match status" value="1"/>
</dbReference>
<feature type="compositionally biased region" description="Polar residues" evidence="1">
    <location>
        <begin position="1590"/>
        <end position="1600"/>
    </location>
</feature>
<gene>
    <name evidence="3" type="ORF">sr10341</name>
</gene>
<dbReference type="SUPFAM" id="SSF51735">
    <property type="entry name" value="NAD(P)-binding Rossmann-fold domains"/>
    <property type="match status" value="1"/>
</dbReference>
<dbReference type="GO" id="GO:0005739">
    <property type="term" value="C:mitochondrion"/>
    <property type="evidence" value="ECO:0007669"/>
    <property type="project" value="TreeGrafter"/>
</dbReference>
<protein>
    <recommendedName>
        <fullName evidence="2">Enoyl reductase (ER) domain-containing protein</fullName>
    </recommendedName>
</protein>
<accession>E6ZTW7</accession>
<feature type="region of interest" description="Disordered" evidence="1">
    <location>
        <begin position="1349"/>
        <end position="1743"/>
    </location>
</feature>
<dbReference type="InterPro" id="IPR036291">
    <property type="entry name" value="NAD(P)-bd_dom_sf"/>
</dbReference>
<feature type="region of interest" description="Disordered" evidence="1">
    <location>
        <begin position="749"/>
        <end position="844"/>
    </location>
</feature>
<sequence>MSKHSFMDSILNRPSQRYTEPLDAKSSSRKPRYQTPSDLPNPPNRPDSILAGNMFKAAGAGSLHQNGQTYSQTPSVMSGRSNTSRFSLFRKKGRQPSISGGSVYYHGNSSVAQTDVGASPRKGRWWESGGLTRNNYSSRPPSIAGSIFSEPDAAAVPSAYPAVTGSLRGTAPPRTARSDYGGPTSSRNRYSSQPTAPPVPPLATKASMSSMRRQSGVAPLGQQQHNLMHQASSPAMARSPSISQSNVDLARPVSPAASMGRARSPSRAAANGSSDWNSFVKSMSGTEVAKMWETMPTLAPKPSRTSEKRSSVVASRVRKELEQEAQFQQVQRDPGIVHQDLLARAASQVIGEMPPTPVSPLSEPQLAPAMHLQPGQVVAPISPVYSPVASNSSLNVAQQPIVMSPQASAVLYGTAAPAPVTLPQAVPMVPGIHSAQPQHQLVHPQLAPQQVLQQQPLPQQALPQQVLPQQLVPQQYVEPVPTSGLPPGFVAVPATISAAAAVPAAVSQQSVPVPLPAQVPVAAPASSPLAQDSPAQTFAPLAVPTRRAAPQPVDSAQLSAPAQTLPSAAAPPQVIPSPVDSSAAAVQAPPTTAQYLADRVEQQESADQHALPEEQDTSPEESDESEDTSSDEGLVGGGQPTLDVVAEEEEEGSSVGHTYHHEMRKRDSVKGKGPSRNYDDFEARMHRRQASTQSQLDDSRDDETPVAPTGVHIQVTEPPTQDLPLASPAEAPRAEPALEQAVIVAAPQLIAPERPQLVSRSSEYSDYQSATSGASTPTTRERVEDQETQDDEAAVASIAQVQLPSEAAEHGAAADDTASIAPSLRPSMRTSRSSRPGTVQRRLSEVSLGTSFAVSGILRRPASSRRFTGDGDSDSGAELSDDDAELRAKALAEQDRLRKMNVGDDFFGPSLSTMLDKFDRFSYSDSTVNKLKREPEQPSKAVAATPATNGVDAEAQQAINDVRQKRADAVADSKRRNSADTAGLAPSFAAVWLLNQAQGSSDSAAARALPEEEEGDQTITASTLPTSASKDLSITGASPEKAKESVLNRPRPKSKRPQEMGGVSISEGRLEADKPQAPVQVEDTRSTLPISPSQHSMQSAAATVSSPPSKQTTPENSSPIVASKDKPAPAKSAMKPKPSRSLADTLFGLSFRSPSKDKKKDKKDKKDKSKHSRKVSVDSIGSGSTKSDRSSIVESTTNRSSTDTAAARSAVATPNASVPPSPSAKALGKQRMADDVGMAPSETFNHFATPLQSMANLQGAAGAEASPEKFHTAHDLKALADTAIPAYPTDLNSVPSMPNGAAAAAAAAADARPEHQRKLSEQIKSMDGFGSFAIPQLEQREVAPPIASAPAVNSNGVATGTGSLPIPASQLESVSETSVNAGDSTAPSSSEPSVTSTIPTSPESELAPKAAPQNTAVVTEVAASEPATAISSSHPLDVSEKRLSMPPPPAVEEVMAPAHEDRTPTGKPEAIPGVGINLIPPTPPAVESRNSFTSSQVPGTPTIDEHDEYATPQRPPLMSRSSSQRTAMRSDSKVDSPSESLSRSKSMAPAKKGLWQEYKGKGLSLPPGLVAATIASSQPRRMSTQDKKPTSSQPAGASTSRADKVQTDRALPALPVEPVVGQTVATAPPSVLESPPRHSRATSSPSPKSKRSNGSLSPLAQSPTMNRLMADAPPVPQIPTGYQTTASVSSSSSRLYAHSVASSEQAWESRSASPAPSAVPSQSARSVGSHVSSSVHSTSYRNSPRAEYSYVNHHELSPYAKKMRSLSPSPAVPTLSQTGNRHSLMSAINEWESQVPETAEAAGSLSPYPSRPTSPSPYPTLPASTVSRGSSVISSISSPAVVRNAPLGASTNQYLHPPIPRSRMSVDGLSAVSESAIESLNPPSVVGHPSGPSSVSSSSPSASQSALSLASTLPTSMPTVPTSYRPNKDPKRFSTNADDLLNNRTTMQTIAVTSGAFASRSKSVVKRKKSADLNGDRRTSADVPDHLQGELSLTTLSMTAHTPPPRKIGSHQVLVQVIAVAIDETDKLLLREKVRAENAFGFVPGRSFCGRIVECGYEVKKMRKGDVVFGLQDSRKSGALAEFMVIDYNRVCHAPSDCLTTEQIAALPSAGVMAHQLIQNHCGQLPRGARVLILNAHDGVGLLTMQESVGLGLLIVAQCPPSISDGVAVCQANGAHEVVIGEPLWAINSLHESSFDLIVDTVGGRKVYDASRRILAFDGQFCTCFGDEHGTANPNLKSHLRSLRRAFFKKDRKNIGYEWVGVDSAEDCKEALDAVKRAAEQGSVSPRLRSVLPFADASRAFDPTSRNVNDEPGAIVVRVS</sequence>
<dbReference type="Pfam" id="PF08240">
    <property type="entry name" value="ADH_N"/>
    <property type="match status" value="1"/>
</dbReference>
<dbReference type="SUPFAM" id="SSF50129">
    <property type="entry name" value="GroES-like"/>
    <property type="match status" value="1"/>
</dbReference>
<feature type="compositionally biased region" description="Polar residues" evidence="1">
    <location>
        <begin position="1017"/>
        <end position="1036"/>
    </location>
</feature>
<dbReference type="PANTHER" id="PTHR11695:SF294">
    <property type="entry name" value="RETICULON-4-INTERACTING PROTEIN 1, MITOCHONDRIAL"/>
    <property type="match status" value="1"/>
</dbReference>
<feature type="compositionally biased region" description="Pro residues" evidence="1">
    <location>
        <begin position="1809"/>
        <end position="1820"/>
    </location>
</feature>
<dbReference type="InterPro" id="IPR011032">
    <property type="entry name" value="GroES-like_sf"/>
</dbReference>
<feature type="region of interest" description="Disordered" evidence="1">
    <location>
        <begin position="1794"/>
        <end position="1823"/>
    </location>
</feature>
<feature type="region of interest" description="Disordered" evidence="1">
    <location>
        <begin position="1880"/>
        <end position="1938"/>
    </location>
</feature>
<dbReference type="InterPro" id="IPR020843">
    <property type="entry name" value="ER"/>
</dbReference>
<reference evidence="3 4" key="1">
    <citation type="journal article" date="2010" name="Science">
        <title>Pathogenicity determinants in smut fungi revealed by genome comparison.</title>
        <authorList>
            <person name="Schirawski J."/>
            <person name="Mannhaupt G."/>
            <person name="Muench K."/>
            <person name="Brefort T."/>
            <person name="Schipper K."/>
            <person name="Doehlemann G."/>
            <person name="Di Stasio M."/>
            <person name="Roessel N."/>
            <person name="Mendoza-Mendoza A."/>
            <person name="Pester D."/>
            <person name="Mueller O."/>
            <person name="Winterberg B."/>
            <person name="Meyer E."/>
            <person name="Ghareeb H."/>
            <person name="Wollenberg T."/>
            <person name="Muensterkoetter M."/>
            <person name="Wong P."/>
            <person name="Walter M."/>
            <person name="Stukenbrock E."/>
            <person name="Gueldener U."/>
            <person name="Kahmann R."/>
        </authorList>
    </citation>
    <scope>NUCLEOTIDE SEQUENCE [LARGE SCALE GENOMIC DNA]</scope>
    <source>
        <strain evidence="4">SRZ2</strain>
    </source>
</reference>
<organism evidence="3 4">
    <name type="scientific">Sporisorium reilianum (strain SRZ2)</name>
    <name type="common">Maize head smut fungus</name>
    <dbReference type="NCBI Taxonomy" id="999809"/>
    <lineage>
        <taxon>Eukaryota</taxon>
        <taxon>Fungi</taxon>
        <taxon>Dikarya</taxon>
        <taxon>Basidiomycota</taxon>
        <taxon>Ustilaginomycotina</taxon>
        <taxon>Ustilaginomycetes</taxon>
        <taxon>Ustilaginales</taxon>
        <taxon>Ustilaginaceae</taxon>
        <taxon>Sporisorium</taxon>
    </lineage>
</organism>
<feature type="compositionally biased region" description="Polar residues" evidence="1">
    <location>
        <begin position="1086"/>
        <end position="1120"/>
    </location>
</feature>
<dbReference type="Gene3D" id="3.40.50.720">
    <property type="entry name" value="NAD(P)-binding Rossmann-like Domain"/>
    <property type="match status" value="1"/>
</dbReference>
<feature type="compositionally biased region" description="Polar residues" evidence="1">
    <location>
        <begin position="183"/>
        <end position="194"/>
    </location>
</feature>
<dbReference type="OrthoDB" id="201656at2759"/>
<evidence type="ECO:0000313" key="4">
    <source>
        <dbReference type="Proteomes" id="UP000008867"/>
    </source>
</evidence>
<dbReference type="InterPro" id="IPR050700">
    <property type="entry name" value="YIM1/Zinc_Alcohol_DH_Fams"/>
</dbReference>
<feature type="compositionally biased region" description="Low complexity" evidence="1">
    <location>
        <begin position="1686"/>
        <end position="1743"/>
    </location>
</feature>
<feature type="compositionally biased region" description="Low complexity" evidence="1">
    <location>
        <begin position="723"/>
        <end position="733"/>
    </location>
</feature>
<feature type="region of interest" description="Disordered" evidence="1">
    <location>
        <begin position="545"/>
        <end position="587"/>
    </location>
</feature>
<feature type="compositionally biased region" description="Basic and acidic residues" evidence="1">
    <location>
        <begin position="599"/>
        <end position="612"/>
    </location>
</feature>
<evidence type="ECO:0000259" key="2">
    <source>
        <dbReference type="SMART" id="SM00829"/>
    </source>
</evidence>